<evidence type="ECO:0000313" key="1">
    <source>
        <dbReference type="EMBL" id="CEM40948.1"/>
    </source>
</evidence>
<protein>
    <submittedName>
        <fullName evidence="1">Uncharacterized protein</fullName>
    </submittedName>
</protein>
<gene>
    <name evidence="1" type="ORF">Cvel_6094</name>
</gene>
<sequence length="264" mass="29589">MRRKLLKPKHTDGPTDSWAPFFDSLMMKNTEKLLTWLEVLSRPKGGGSVEKVPPLPQDFEYKTVDKYNSIFAPAVIDDVATEAATVGKRVRQRAALAGAGEEQDEAFEILGMPTRLGIALVDLQIILKTTAAFDEEEETQAVPLSPTEQKISDVLTFDDGQKEAYRILKRYPYAVVVAGPGGRKSRLARVSGNFKEDQLREKEKEEDGTPSWRNLEEAEVVADVVEKLDCVNKEGRVEIRQTQVNRLGLLQILPTRRPVPFVLL</sequence>
<name>A0A0G4HAA8_9ALVE</name>
<dbReference type="EMBL" id="CDMZ01002137">
    <property type="protein sequence ID" value="CEM40948.1"/>
    <property type="molecule type" value="Genomic_DNA"/>
</dbReference>
<dbReference type="AlphaFoldDB" id="A0A0G4HAA8"/>
<dbReference type="VEuPathDB" id="CryptoDB:Cvel_6094"/>
<accession>A0A0G4HAA8</accession>
<proteinExistence type="predicted"/>
<organism evidence="1">
    <name type="scientific">Chromera velia CCMP2878</name>
    <dbReference type="NCBI Taxonomy" id="1169474"/>
    <lineage>
        <taxon>Eukaryota</taxon>
        <taxon>Sar</taxon>
        <taxon>Alveolata</taxon>
        <taxon>Colpodellida</taxon>
        <taxon>Chromeraceae</taxon>
        <taxon>Chromera</taxon>
    </lineage>
</organism>
<reference evidence="1" key="1">
    <citation type="submission" date="2014-11" db="EMBL/GenBank/DDBJ databases">
        <authorList>
            <person name="Otto D Thomas"/>
            <person name="Naeem Raeece"/>
        </authorList>
    </citation>
    <scope>NUCLEOTIDE SEQUENCE</scope>
</reference>